<gene>
    <name evidence="1" type="ORF">BCR43DRAFT_186671</name>
</gene>
<name>A0A1X2HRW1_SYNRA</name>
<comment type="caution">
    <text evidence="1">The sequence shown here is derived from an EMBL/GenBank/DDBJ whole genome shotgun (WGS) entry which is preliminary data.</text>
</comment>
<dbReference type="InParanoid" id="A0A1X2HRW1"/>
<reference evidence="1 2" key="1">
    <citation type="submission" date="2016-07" db="EMBL/GenBank/DDBJ databases">
        <title>Pervasive Adenine N6-methylation of Active Genes in Fungi.</title>
        <authorList>
            <consortium name="DOE Joint Genome Institute"/>
            <person name="Mondo S.J."/>
            <person name="Dannebaum R.O."/>
            <person name="Kuo R.C."/>
            <person name="Labutti K."/>
            <person name="Haridas S."/>
            <person name="Kuo A."/>
            <person name="Salamov A."/>
            <person name="Ahrendt S.R."/>
            <person name="Lipzen A."/>
            <person name="Sullivan W."/>
            <person name="Andreopoulos W.B."/>
            <person name="Clum A."/>
            <person name="Lindquist E."/>
            <person name="Daum C."/>
            <person name="Ramamoorthy G.K."/>
            <person name="Gryganskyi A."/>
            <person name="Culley D."/>
            <person name="Magnuson J.K."/>
            <person name="James T.Y."/>
            <person name="O'Malley M.A."/>
            <person name="Stajich J.E."/>
            <person name="Spatafora J.W."/>
            <person name="Visel A."/>
            <person name="Grigoriev I.V."/>
        </authorList>
    </citation>
    <scope>NUCLEOTIDE SEQUENCE [LARGE SCALE GENOMIC DNA]</scope>
    <source>
        <strain evidence="1 2">NRRL 2496</strain>
    </source>
</reference>
<protein>
    <submittedName>
        <fullName evidence="1">Uncharacterized protein</fullName>
    </submittedName>
</protein>
<evidence type="ECO:0000313" key="2">
    <source>
        <dbReference type="Proteomes" id="UP000242180"/>
    </source>
</evidence>
<proteinExistence type="predicted"/>
<dbReference type="AlphaFoldDB" id="A0A1X2HRW1"/>
<evidence type="ECO:0000313" key="1">
    <source>
        <dbReference type="EMBL" id="ORZ01636.1"/>
    </source>
</evidence>
<dbReference type="EMBL" id="MCGN01000002">
    <property type="protein sequence ID" value="ORZ01636.1"/>
    <property type="molecule type" value="Genomic_DNA"/>
</dbReference>
<organism evidence="1 2">
    <name type="scientific">Syncephalastrum racemosum</name>
    <name type="common">Filamentous fungus</name>
    <dbReference type="NCBI Taxonomy" id="13706"/>
    <lineage>
        <taxon>Eukaryota</taxon>
        <taxon>Fungi</taxon>
        <taxon>Fungi incertae sedis</taxon>
        <taxon>Mucoromycota</taxon>
        <taxon>Mucoromycotina</taxon>
        <taxon>Mucoromycetes</taxon>
        <taxon>Mucorales</taxon>
        <taxon>Syncephalastraceae</taxon>
        <taxon>Syncephalastrum</taxon>
    </lineage>
</organism>
<keyword evidence="2" id="KW-1185">Reference proteome</keyword>
<dbReference type="Proteomes" id="UP000242180">
    <property type="component" value="Unassembled WGS sequence"/>
</dbReference>
<accession>A0A1X2HRW1</accession>
<sequence length="102" mass="11899">MLCVSVCVYAKLWCEQAWACTRCQRRMQRECARKRLATWCGVNEGHDRTMDKAGRGKGVFLAEDCIYKAISAGEFFKKKTEERKNITIIHYQQDAYRAIRKA</sequence>